<evidence type="ECO:0000256" key="6">
    <source>
        <dbReference type="ARBA" id="ARBA00022967"/>
    </source>
</evidence>
<evidence type="ECO:0000256" key="5">
    <source>
        <dbReference type="ARBA" id="ARBA00022840"/>
    </source>
</evidence>
<dbReference type="PANTHER" id="PTHR24220">
    <property type="entry name" value="IMPORT ATP-BINDING PROTEIN"/>
    <property type="match status" value="1"/>
</dbReference>
<dbReference type="GO" id="GO:0005524">
    <property type="term" value="F:ATP binding"/>
    <property type="evidence" value="ECO:0007669"/>
    <property type="project" value="UniProtKB-KW"/>
</dbReference>
<proteinExistence type="inferred from homology"/>
<dbReference type="PROSITE" id="PS50893">
    <property type="entry name" value="ABC_TRANSPORTER_2"/>
    <property type="match status" value="1"/>
</dbReference>
<evidence type="ECO:0000256" key="7">
    <source>
        <dbReference type="ARBA" id="ARBA00023136"/>
    </source>
</evidence>
<dbReference type="GO" id="GO:0016887">
    <property type="term" value="F:ATP hydrolysis activity"/>
    <property type="evidence" value="ECO:0007669"/>
    <property type="project" value="InterPro"/>
</dbReference>
<name>A0A1F6C9U0_HANXR</name>
<dbReference type="CDD" id="cd03255">
    <property type="entry name" value="ABC_MJ0796_LolCDE_FtsE"/>
    <property type="match status" value="1"/>
</dbReference>
<evidence type="ECO:0000256" key="4">
    <source>
        <dbReference type="ARBA" id="ARBA00022741"/>
    </source>
</evidence>
<dbReference type="AlphaFoldDB" id="A0A1F6C9U0"/>
<dbReference type="Proteomes" id="UP000178606">
    <property type="component" value="Unassembled WGS sequence"/>
</dbReference>
<dbReference type="PROSITE" id="PS00211">
    <property type="entry name" value="ABC_TRANSPORTER_1"/>
    <property type="match status" value="1"/>
</dbReference>
<evidence type="ECO:0000259" key="8">
    <source>
        <dbReference type="PROSITE" id="PS50893"/>
    </source>
</evidence>
<keyword evidence="3" id="KW-1003">Cell membrane</keyword>
<keyword evidence="6" id="KW-1278">Translocase</keyword>
<dbReference type="InterPro" id="IPR015854">
    <property type="entry name" value="ABC_transpr_LolD-like"/>
</dbReference>
<keyword evidence="2" id="KW-0813">Transport</keyword>
<keyword evidence="7" id="KW-0472">Membrane</keyword>
<dbReference type="GO" id="GO:0005886">
    <property type="term" value="C:plasma membrane"/>
    <property type="evidence" value="ECO:0007669"/>
    <property type="project" value="TreeGrafter"/>
</dbReference>
<dbReference type="SMART" id="SM00382">
    <property type="entry name" value="AAA"/>
    <property type="match status" value="1"/>
</dbReference>
<dbReference type="SUPFAM" id="SSF52540">
    <property type="entry name" value="P-loop containing nucleoside triphosphate hydrolases"/>
    <property type="match status" value="1"/>
</dbReference>
<dbReference type="Pfam" id="PF00005">
    <property type="entry name" value="ABC_tran"/>
    <property type="match status" value="1"/>
</dbReference>
<dbReference type="InterPro" id="IPR003593">
    <property type="entry name" value="AAA+_ATPase"/>
</dbReference>
<evidence type="ECO:0000256" key="1">
    <source>
        <dbReference type="ARBA" id="ARBA00005417"/>
    </source>
</evidence>
<dbReference type="GO" id="GO:0022857">
    <property type="term" value="F:transmembrane transporter activity"/>
    <property type="evidence" value="ECO:0007669"/>
    <property type="project" value="TreeGrafter"/>
</dbReference>
<gene>
    <name evidence="9" type="ORF">A3F84_12345</name>
</gene>
<keyword evidence="5" id="KW-0067">ATP-binding</keyword>
<organism evidence="9 10">
    <name type="scientific">Handelsmanbacteria sp. (strain RIFCSPLOWO2_12_FULL_64_10)</name>
    <dbReference type="NCBI Taxonomy" id="1817868"/>
    <lineage>
        <taxon>Bacteria</taxon>
        <taxon>Candidatus Handelsmaniibacteriota</taxon>
    </lineage>
</organism>
<keyword evidence="4" id="KW-0547">Nucleotide-binding</keyword>
<evidence type="ECO:0000256" key="2">
    <source>
        <dbReference type="ARBA" id="ARBA00022448"/>
    </source>
</evidence>
<dbReference type="FunFam" id="3.40.50.300:FF:000230">
    <property type="entry name" value="Lipoprotein-releasing system ATP-binding protein LolD"/>
    <property type="match status" value="1"/>
</dbReference>
<dbReference type="PANTHER" id="PTHR24220:SF689">
    <property type="entry name" value="LIPOPROTEIN-RELEASING SYSTEM ATP-BINDING PROTEIN LOLD"/>
    <property type="match status" value="1"/>
</dbReference>
<dbReference type="GO" id="GO:0089705">
    <property type="term" value="P:protein localization to outer membrane"/>
    <property type="evidence" value="ECO:0007669"/>
    <property type="project" value="UniProtKB-ARBA"/>
</dbReference>
<dbReference type="InterPro" id="IPR003439">
    <property type="entry name" value="ABC_transporter-like_ATP-bd"/>
</dbReference>
<comment type="similarity">
    <text evidence="1">Belongs to the ABC transporter superfamily.</text>
</comment>
<sequence length="233" mass="25147">MPGQILEARGIRKVYATGGRSLEVLKGIDLDLARGEIVAVTGPSGVGKSTLLHILGLLDRPTEGRLTFDGADVLRLGEEEAAAFRNRRIGFVFQFHHLLSEFTALENVAMPLLIARAGEREALARARALLARVGLTHREGHLPGELSGGEMQRVAVARAIIAAPDVVLADEPSGNLDSENKAELHDLMRELAREMGQAFVIVTHDSSLAVRADREVRMADGKVAEVKARPVQS</sequence>
<comment type="caution">
    <text evidence="9">The sequence shown here is derived from an EMBL/GenBank/DDBJ whole genome shotgun (WGS) entry which is preliminary data.</text>
</comment>
<protein>
    <recommendedName>
        <fullName evidence="8">ABC transporter domain-containing protein</fullName>
    </recommendedName>
</protein>
<dbReference type="Gene3D" id="3.40.50.300">
    <property type="entry name" value="P-loop containing nucleotide triphosphate hydrolases"/>
    <property type="match status" value="1"/>
</dbReference>
<reference evidence="9 10" key="1">
    <citation type="journal article" date="2016" name="Nat. Commun.">
        <title>Thousands of microbial genomes shed light on interconnected biogeochemical processes in an aquifer system.</title>
        <authorList>
            <person name="Anantharaman K."/>
            <person name="Brown C.T."/>
            <person name="Hug L.A."/>
            <person name="Sharon I."/>
            <person name="Castelle C.J."/>
            <person name="Probst A.J."/>
            <person name="Thomas B.C."/>
            <person name="Singh A."/>
            <person name="Wilkins M.J."/>
            <person name="Karaoz U."/>
            <person name="Brodie E.L."/>
            <person name="Williams K.H."/>
            <person name="Hubbard S.S."/>
            <person name="Banfield J.F."/>
        </authorList>
    </citation>
    <scope>NUCLEOTIDE SEQUENCE [LARGE SCALE GENOMIC DNA]</scope>
    <source>
        <strain evidence="10">RIFCSPLOWO2_12_FULL_64_10</strain>
    </source>
</reference>
<evidence type="ECO:0000313" key="9">
    <source>
        <dbReference type="EMBL" id="OGG45782.1"/>
    </source>
</evidence>
<dbReference type="InterPro" id="IPR017871">
    <property type="entry name" value="ABC_transporter-like_CS"/>
</dbReference>
<dbReference type="GO" id="GO:0044874">
    <property type="term" value="P:lipoprotein localization to outer membrane"/>
    <property type="evidence" value="ECO:0007669"/>
    <property type="project" value="UniProtKB-ARBA"/>
</dbReference>
<evidence type="ECO:0000313" key="10">
    <source>
        <dbReference type="Proteomes" id="UP000178606"/>
    </source>
</evidence>
<dbReference type="InterPro" id="IPR027417">
    <property type="entry name" value="P-loop_NTPase"/>
</dbReference>
<evidence type="ECO:0000256" key="3">
    <source>
        <dbReference type="ARBA" id="ARBA00022475"/>
    </source>
</evidence>
<feature type="domain" description="ABC transporter" evidence="8">
    <location>
        <begin position="6"/>
        <end position="231"/>
    </location>
</feature>
<accession>A0A1F6C9U0</accession>
<dbReference type="InterPro" id="IPR017911">
    <property type="entry name" value="MacB-like_ATP-bd"/>
</dbReference>
<dbReference type="EMBL" id="MFKF01000366">
    <property type="protein sequence ID" value="OGG45782.1"/>
    <property type="molecule type" value="Genomic_DNA"/>
</dbReference>